<evidence type="ECO:0000313" key="7">
    <source>
        <dbReference type="Proteomes" id="UP000198615"/>
    </source>
</evidence>
<gene>
    <name evidence="6" type="ORF">SAMN05660686_03624</name>
</gene>
<dbReference type="GO" id="GO:0003700">
    <property type="term" value="F:DNA-binding transcription factor activity"/>
    <property type="evidence" value="ECO:0007669"/>
    <property type="project" value="InterPro"/>
</dbReference>
<dbReference type="InterPro" id="IPR058163">
    <property type="entry name" value="LysR-type_TF_proteobact-type"/>
</dbReference>
<evidence type="ECO:0000313" key="6">
    <source>
        <dbReference type="EMBL" id="SDG17727.1"/>
    </source>
</evidence>
<keyword evidence="3 6" id="KW-0238">DNA-binding</keyword>
<dbReference type="PANTHER" id="PTHR30537:SF5">
    <property type="entry name" value="HTH-TYPE TRANSCRIPTIONAL ACTIVATOR TTDR-RELATED"/>
    <property type="match status" value="1"/>
</dbReference>
<evidence type="ECO:0000256" key="1">
    <source>
        <dbReference type="ARBA" id="ARBA00009437"/>
    </source>
</evidence>
<dbReference type="Pfam" id="PF03466">
    <property type="entry name" value="LysR_substrate"/>
    <property type="match status" value="1"/>
</dbReference>
<dbReference type="GO" id="GO:0003677">
    <property type="term" value="F:DNA binding"/>
    <property type="evidence" value="ECO:0007669"/>
    <property type="project" value="UniProtKB-KW"/>
</dbReference>
<dbReference type="FunFam" id="1.10.10.10:FF:000001">
    <property type="entry name" value="LysR family transcriptional regulator"/>
    <property type="match status" value="1"/>
</dbReference>
<comment type="similarity">
    <text evidence="1">Belongs to the LysR transcriptional regulatory family.</text>
</comment>
<dbReference type="InterPro" id="IPR036388">
    <property type="entry name" value="WH-like_DNA-bd_sf"/>
</dbReference>
<dbReference type="PROSITE" id="PS50931">
    <property type="entry name" value="HTH_LYSR"/>
    <property type="match status" value="1"/>
</dbReference>
<name>A0A8G2BK96_9PROT</name>
<dbReference type="AlphaFoldDB" id="A0A8G2BK96"/>
<dbReference type="SUPFAM" id="SSF53850">
    <property type="entry name" value="Periplasmic binding protein-like II"/>
    <property type="match status" value="1"/>
</dbReference>
<evidence type="ECO:0000256" key="3">
    <source>
        <dbReference type="ARBA" id="ARBA00023125"/>
    </source>
</evidence>
<dbReference type="SUPFAM" id="SSF46785">
    <property type="entry name" value="Winged helix' DNA-binding domain"/>
    <property type="match status" value="1"/>
</dbReference>
<organism evidence="6 7">
    <name type="scientific">Thalassobaculum litoreum DSM 18839</name>
    <dbReference type="NCBI Taxonomy" id="1123362"/>
    <lineage>
        <taxon>Bacteria</taxon>
        <taxon>Pseudomonadati</taxon>
        <taxon>Pseudomonadota</taxon>
        <taxon>Alphaproteobacteria</taxon>
        <taxon>Rhodospirillales</taxon>
        <taxon>Thalassobaculaceae</taxon>
        <taxon>Thalassobaculum</taxon>
    </lineage>
</organism>
<dbReference type="PANTHER" id="PTHR30537">
    <property type="entry name" value="HTH-TYPE TRANSCRIPTIONAL REGULATOR"/>
    <property type="match status" value="1"/>
</dbReference>
<dbReference type="InterPro" id="IPR036390">
    <property type="entry name" value="WH_DNA-bd_sf"/>
</dbReference>
<evidence type="ECO:0000256" key="4">
    <source>
        <dbReference type="ARBA" id="ARBA00023163"/>
    </source>
</evidence>
<feature type="domain" description="HTH lysR-type" evidence="5">
    <location>
        <begin position="1"/>
        <end position="59"/>
    </location>
</feature>
<sequence length="301" mass="33628">MDRLQALHLFARIVERGTISSAARSLGLSKTSASKRLQDLEADLDIRLLNRTTRQVSPTEAGRELYDRIVPMIRDMDAILERISERTEAPSGVLRVLARRSFGMLHVVPTLPSFREAYPDVSVDLHLTETVEIAPSHEADIAIRLGLPAEKSLDWQRLTTDRRMLCASPGYFLRTAPPTTLDDLSSHNCLTYGQETEPAVWVSEQLGKRRDIHISGSLRSNSGEVLRQAALDGLGLALLPEWMVAWDVAAGGLQTCLKDMRLYPAGYGAEIYAVFRRDARLPGKVRAFLDHLQRHLATHLD</sequence>
<dbReference type="EMBL" id="FNBW01000011">
    <property type="protein sequence ID" value="SDG17727.1"/>
    <property type="molecule type" value="Genomic_DNA"/>
</dbReference>
<dbReference type="RefSeq" id="WP_175474282.1">
    <property type="nucleotide sequence ID" value="NZ_FNBW01000011.1"/>
</dbReference>
<dbReference type="Proteomes" id="UP000198615">
    <property type="component" value="Unassembled WGS sequence"/>
</dbReference>
<dbReference type="Pfam" id="PF00126">
    <property type="entry name" value="HTH_1"/>
    <property type="match status" value="1"/>
</dbReference>
<accession>A0A8G2BK96</accession>
<evidence type="ECO:0000256" key="2">
    <source>
        <dbReference type="ARBA" id="ARBA00023015"/>
    </source>
</evidence>
<reference evidence="6 7" key="1">
    <citation type="submission" date="2016-10" db="EMBL/GenBank/DDBJ databases">
        <authorList>
            <person name="Varghese N."/>
            <person name="Submissions S."/>
        </authorList>
    </citation>
    <scope>NUCLEOTIDE SEQUENCE [LARGE SCALE GENOMIC DNA]</scope>
    <source>
        <strain evidence="6 7">DSM 18839</strain>
    </source>
</reference>
<proteinExistence type="inferred from homology"/>
<dbReference type="CDD" id="cd08422">
    <property type="entry name" value="PBP2_CrgA_like"/>
    <property type="match status" value="1"/>
</dbReference>
<keyword evidence="4" id="KW-0804">Transcription</keyword>
<dbReference type="InterPro" id="IPR000847">
    <property type="entry name" value="LysR_HTH_N"/>
</dbReference>
<dbReference type="InterPro" id="IPR005119">
    <property type="entry name" value="LysR_subst-bd"/>
</dbReference>
<keyword evidence="2" id="KW-0805">Transcription regulation</keyword>
<keyword evidence="7" id="KW-1185">Reference proteome</keyword>
<comment type="caution">
    <text evidence="6">The sequence shown here is derived from an EMBL/GenBank/DDBJ whole genome shotgun (WGS) entry which is preliminary data.</text>
</comment>
<dbReference type="Gene3D" id="3.40.190.290">
    <property type="match status" value="1"/>
</dbReference>
<protein>
    <submittedName>
        <fullName evidence="6">DNA-binding transcriptional regulator, LysR family</fullName>
    </submittedName>
</protein>
<evidence type="ECO:0000259" key="5">
    <source>
        <dbReference type="PROSITE" id="PS50931"/>
    </source>
</evidence>
<dbReference type="Gene3D" id="1.10.10.10">
    <property type="entry name" value="Winged helix-like DNA-binding domain superfamily/Winged helix DNA-binding domain"/>
    <property type="match status" value="1"/>
</dbReference>